<dbReference type="EMBL" id="BRPB01000582">
    <property type="protein sequence ID" value="GLA56329.1"/>
    <property type="molecule type" value="Genomic_DNA"/>
</dbReference>
<dbReference type="Proteomes" id="UP001144191">
    <property type="component" value="Unassembled WGS sequence"/>
</dbReference>
<dbReference type="AlphaFoldDB" id="A0A9W6ADI2"/>
<organism evidence="1 2">
    <name type="scientific">Aspergillus niger</name>
    <dbReference type="NCBI Taxonomy" id="5061"/>
    <lineage>
        <taxon>Eukaryota</taxon>
        <taxon>Fungi</taxon>
        <taxon>Dikarya</taxon>
        <taxon>Ascomycota</taxon>
        <taxon>Pezizomycotina</taxon>
        <taxon>Eurotiomycetes</taxon>
        <taxon>Eurotiomycetidae</taxon>
        <taxon>Eurotiales</taxon>
        <taxon>Aspergillaceae</taxon>
        <taxon>Aspergillus</taxon>
        <taxon>Aspergillus subgen. Circumdati</taxon>
    </lineage>
</organism>
<evidence type="ECO:0000313" key="1">
    <source>
        <dbReference type="EMBL" id="GLA56329.1"/>
    </source>
</evidence>
<proteinExistence type="predicted"/>
<reference evidence="1" key="1">
    <citation type="submission" date="2022-07" db="EMBL/GenBank/DDBJ databases">
        <title>Taxonomy of Aspergillus series Nigri: significant species reduction supported by multi-species coalescent approaches.</title>
        <authorList>
            <person name="Bian C."/>
            <person name="Kusuya Y."/>
            <person name="Sklenar F."/>
            <person name="D'hooge E."/>
            <person name="Yaguchi T."/>
            <person name="Takahashi H."/>
            <person name="Hubka V."/>
        </authorList>
    </citation>
    <scope>NUCLEOTIDE SEQUENCE</scope>
    <source>
        <strain evidence="1">IFM 63604</strain>
    </source>
</reference>
<accession>A0A9W6ADI2</accession>
<protein>
    <submittedName>
        <fullName evidence="1">Uncharacterized protein</fullName>
    </submittedName>
</protein>
<gene>
    <name evidence="1" type="ORF">AnigIFM63604_008791</name>
</gene>
<sequence length="149" mass="17136">PGFVLLSANFVNIMYFLMYCKPPGFLKQDYTSPPSPPRPPRTLHQGIDRPDGKIYVIDAETDCGIWDITEYHSISRISLGFVFRARFRDDPKPIRLIFCPLRIDATGLHQADRERLQACVDSMKLLVPKEAWERLRVDPEDGLIVFGEE</sequence>
<feature type="non-terminal residue" evidence="1">
    <location>
        <position position="149"/>
    </location>
</feature>
<evidence type="ECO:0000313" key="2">
    <source>
        <dbReference type="Proteomes" id="UP001144191"/>
    </source>
</evidence>
<comment type="caution">
    <text evidence="1">The sequence shown here is derived from an EMBL/GenBank/DDBJ whole genome shotgun (WGS) entry which is preliminary data.</text>
</comment>
<name>A0A9W6ADI2_ASPNG</name>
<feature type="non-terminal residue" evidence="1">
    <location>
        <position position="1"/>
    </location>
</feature>